<feature type="compositionally biased region" description="Basic residues" evidence="1">
    <location>
        <begin position="66"/>
        <end position="77"/>
    </location>
</feature>
<dbReference type="EMBL" id="MN739204">
    <property type="protein sequence ID" value="QHS93428.1"/>
    <property type="molecule type" value="Genomic_DNA"/>
</dbReference>
<feature type="region of interest" description="Disordered" evidence="1">
    <location>
        <begin position="66"/>
        <end position="105"/>
    </location>
</feature>
<organism evidence="2">
    <name type="scientific">viral metagenome</name>
    <dbReference type="NCBI Taxonomy" id="1070528"/>
    <lineage>
        <taxon>unclassified sequences</taxon>
        <taxon>metagenomes</taxon>
        <taxon>organismal metagenomes</taxon>
    </lineage>
</organism>
<dbReference type="AlphaFoldDB" id="A0A6C0BPV5"/>
<protein>
    <submittedName>
        <fullName evidence="2">Uncharacterized protein</fullName>
    </submittedName>
</protein>
<evidence type="ECO:0000313" key="2">
    <source>
        <dbReference type="EMBL" id="QHS93428.1"/>
    </source>
</evidence>
<proteinExistence type="predicted"/>
<reference evidence="2" key="1">
    <citation type="journal article" date="2020" name="Nature">
        <title>Giant virus diversity and host interactions through global metagenomics.</title>
        <authorList>
            <person name="Schulz F."/>
            <person name="Roux S."/>
            <person name="Paez-Espino D."/>
            <person name="Jungbluth S."/>
            <person name="Walsh D.A."/>
            <person name="Denef V.J."/>
            <person name="McMahon K.D."/>
            <person name="Konstantinidis K.T."/>
            <person name="Eloe-Fadrosh E.A."/>
            <person name="Kyrpides N.C."/>
            <person name="Woyke T."/>
        </authorList>
    </citation>
    <scope>NUCLEOTIDE SEQUENCE</scope>
    <source>
        <strain evidence="2">GVMAG-M-3300017989-17</strain>
    </source>
</reference>
<accession>A0A6C0BPV5</accession>
<name>A0A6C0BPV5_9ZZZZ</name>
<sequence>MSVSAAVWRAYFSRVSCYRMPCDDSQAPQRIGGDTTSVLDFFGPGNHLTAVEKAVVSGALSCLSKPTRRTRKPRRCPKGPNAAVRARAPVITPHPAHSAATMMKK</sequence>
<evidence type="ECO:0000256" key="1">
    <source>
        <dbReference type="SAM" id="MobiDB-lite"/>
    </source>
</evidence>